<dbReference type="STRING" id="1392247.A0A3N4KM66"/>
<dbReference type="PANTHER" id="PTHR28243">
    <property type="entry name" value="AGL049CP"/>
    <property type="match status" value="1"/>
</dbReference>
<dbReference type="OrthoDB" id="5394411at2759"/>
<sequence length="207" mass="23452">MVHSHFPADPEWKVLLQDQLVKQPVNFFQLATVAEASVPHVRTLTLKGFLGETSYSKKSQIPEESRNPSARSDVFFITSNAQQTKFKDLAFSNQVEAVFWIAPAGTQWRIRGHAVVIGGKGELEATGRKELHRHLTTSDPSWSWEKELQKIYDGLDAKSRESFGESEEISEDFRLLVVVPEHIEADMLKPEEKKLHWAVEAEVASKV</sequence>
<gene>
    <name evidence="2" type="ORF">P167DRAFT_579897</name>
</gene>
<dbReference type="Proteomes" id="UP000277580">
    <property type="component" value="Unassembled WGS sequence"/>
</dbReference>
<protein>
    <recommendedName>
        <fullName evidence="1">Pyridoxamine 5'-phosphate oxidase Alr4036 family FMN-binding domain-containing protein</fullName>
    </recommendedName>
</protein>
<accession>A0A3N4KM66</accession>
<evidence type="ECO:0000313" key="3">
    <source>
        <dbReference type="Proteomes" id="UP000277580"/>
    </source>
</evidence>
<evidence type="ECO:0000313" key="2">
    <source>
        <dbReference type="EMBL" id="RPB06895.1"/>
    </source>
</evidence>
<organism evidence="2 3">
    <name type="scientific">Morchella conica CCBAS932</name>
    <dbReference type="NCBI Taxonomy" id="1392247"/>
    <lineage>
        <taxon>Eukaryota</taxon>
        <taxon>Fungi</taxon>
        <taxon>Dikarya</taxon>
        <taxon>Ascomycota</taxon>
        <taxon>Pezizomycotina</taxon>
        <taxon>Pezizomycetes</taxon>
        <taxon>Pezizales</taxon>
        <taxon>Morchellaceae</taxon>
        <taxon>Morchella</taxon>
    </lineage>
</organism>
<evidence type="ECO:0000259" key="1">
    <source>
        <dbReference type="Pfam" id="PF12766"/>
    </source>
</evidence>
<dbReference type="AlphaFoldDB" id="A0A3N4KM66"/>
<dbReference type="Gene3D" id="2.30.110.10">
    <property type="entry name" value="Electron Transport, Fmn-binding Protein, Chain A"/>
    <property type="match status" value="1"/>
</dbReference>
<dbReference type="SUPFAM" id="SSF50475">
    <property type="entry name" value="FMN-binding split barrel"/>
    <property type="match status" value="1"/>
</dbReference>
<reference evidence="2 3" key="1">
    <citation type="journal article" date="2018" name="Nat. Ecol. Evol.">
        <title>Pezizomycetes genomes reveal the molecular basis of ectomycorrhizal truffle lifestyle.</title>
        <authorList>
            <person name="Murat C."/>
            <person name="Payen T."/>
            <person name="Noel B."/>
            <person name="Kuo A."/>
            <person name="Morin E."/>
            <person name="Chen J."/>
            <person name="Kohler A."/>
            <person name="Krizsan K."/>
            <person name="Balestrini R."/>
            <person name="Da Silva C."/>
            <person name="Montanini B."/>
            <person name="Hainaut M."/>
            <person name="Levati E."/>
            <person name="Barry K.W."/>
            <person name="Belfiori B."/>
            <person name="Cichocki N."/>
            <person name="Clum A."/>
            <person name="Dockter R.B."/>
            <person name="Fauchery L."/>
            <person name="Guy J."/>
            <person name="Iotti M."/>
            <person name="Le Tacon F."/>
            <person name="Lindquist E.A."/>
            <person name="Lipzen A."/>
            <person name="Malagnac F."/>
            <person name="Mello A."/>
            <person name="Molinier V."/>
            <person name="Miyauchi S."/>
            <person name="Poulain J."/>
            <person name="Riccioni C."/>
            <person name="Rubini A."/>
            <person name="Sitrit Y."/>
            <person name="Splivallo R."/>
            <person name="Traeger S."/>
            <person name="Wang M."/>
            <person name="Zifcakova L."/>
            <person name="Wipf D."/>
            <person name="Zambonelli A."/>
            <person name="Paolocci F."/>
            <person name="Nowrousian M."/>
            <person name="Ottonello S."/>
            <person name="Baldrian P."/>
            <person name="Spatafora J.W."/>
            <person name="Henrissat B."/>
            <person name="Nagy L.G."/>
            <person name="Aury J.M."/>
            <person name="Wincker P."/>
            <person name="Grigoriev I.V."/>
            <person name="Bonfante P."/>
            <person name="Martin F.M."/>
        </authorList>
    </citation>
    <scope>NUCLEOTIDE SEQUENCE [LARGE SCALE GENOMIC DNA]</scope>
    <source>
        <strain evidence="2 3">CCBAS932</strain>
    </source>
</reference>
<keyword evidence="3" id="KW-1185">Reference proteome</keyword>
<dbReference type="Pfam" id="PF12766">
    <property type="entry name" value="Pyridox_oxase_2"/>
    <property type="match status" value="1"/>
</dbReference>
<dbReference type="PANTHER" id="PTHR28243:SF1">
    <property type="entry name" value="PYRIDOXAMINE 5'-PHOSPHATE OXIDASE ALR4036 FAMILY FMN-BINDING DOMAIN-CONTAINING PROTEIN"/>
    <property type="match status" value="1"/>
</dbReference>
<feature type="domain" description="Pyridoxamine 5'-phosphate oxidase Alr4036 family FMN-binding" evidence="1">
    <location>
        <begin position="10"/>
        <end position="117"/>
    </location>
</feature>
<name>A0A3N4KM66_9PEZI</name>
<proteinExistence type="predicted"/>
<dbReference type="InterPro" id="IPR024624">
    <property type="entry name" value="Pyridox_Oxase_Alr4036_FMN-bd"/>
</dbReference>
<dbReference type="GO" id="GO:0010181">
    <property type="term" value="F:FMN binding"/>
    <property type="evidence" value="ECO:0007669"/>
    <property type="project" value="InterPro"/>
</dbReference>
<dbReference type="EMBL" id="ML119209">
    <property type="protein sequence ID" value="RPB06895.1"/>
    <property type="molecule type" value="Genomic_DNA"/>
</dbReference>
<dbReference type="InParanoid" id="A0A3N4KM66"/>
<dbReference type="InterPro" id="IPR012349">
    <property type="entry name" value="Split_barrel_FMN-bd"/>
</dbReference>